<proteinExistence type="predicted"/>
<name>A0A2J6PN62_9HELO</name>
<dbReference type="Proteomes" id="UP000235672">
    <property type="component" value="Unassembled WGS sequence"/>
</dbReference>
<gene>
    <name evidence="1" type="ORF">NA56DRAFT_650176</name>
</gene>
<dbReference type="OrthoDB" id="3344043at2759"/>
<keyword evidence="2" id="KW-1185">Reference proteome</keyword>
<evidence type="ECO:0000313" key="1">
    <source>
        <dbReference type="EMBL" id="PMD15478.1"/>
    </source>
</evidence>
<dbReference type="EMBL" id="KZ613513">
    <property type="protein sequence ID" value="PMD15478.1"/>
    <property type="molecule type" value="Genomic_DNA"/>
</dbReference>
<organism evidence="1 2">
    <name type="scientific">Hyaloscypha hepaticicola</name>
    <dbReference type="NCBI Taxonomy" id="2082293"/>
    <lineage>
        <taxon>Eukaryota</taxon>
        <taxon>Fungi</taxon>
        <taxon>Dikarya</taxon>
        <taxon>Ascomycota</taxon>
        <taxon>Pezizomycotina</taxon>
        <taxon>Leotiomycetes</taxon>
        <taxon>Helotiales</taxon>
        <taxon>Hyaloscyphaceae</taxon>
        <taxon>Hyaloscypha</taxon>
    </lineage>
</organism>
<dbReference type="AlphaFoldDB" id="A0A2J6PN62"/>
<accession>A0A2J6PN62</accession>
<protein>
    <submittedName>
        <fullName evidence="1">Uncharacterized protein</fullName>
    </submittedName>
</protein>
<reference evidence="1 2" key="1">
    <citation type="submission" date="2016-05" db="EMBL/GenBank/DDBJ databases">
        <title>A degradative enzymes factory behind the ericoid mycorrhizal symbiosis.</title>
        <authorList>
            <consortium name="DOE Joint Genome Institute"/>
            <person name="Martino E."/>
            <person name="Morin E."/>
            <person name="Grelet G."/>
            <person name="Kuo A."/>
            <person name="Kohler A."/>
            <person name="Daghino S."/>
            <person name="Barry K."/>
            <person name="Choi C."/>
            <person name="Cichocki N."/>
            <person name="Clum A."/>
            <person name="Copeland A."/>
            <person name="Hainaut M."/>
            <person name="Haridas S."/>
            <person name="Labutti K."/>
            <person name="Lindquist E."/>
            <person name="Lipzen A."/>
            <person name="Khouja H.-R."/>
            <person name="Murat C."/>
            <person name="Ohm R."/>
            <person name="Olson A."/>
            <person name="Spatafora J."/>
            <person name="Veneault-Fourrey C."/>
            <person name="Henrissat B."/>
            <person name="Grigoriev I."/>
            <person name="Martin F."/>
            <person name="Perotto S."/>
        </authorList>
    </citation>
    <scope>NUCLEOTIDE SEQUENCE [LARGE SCALE GENOMIC DNA]</scope>
    <source>
        <strain evidence="1 2">UAMH 7357</strain>
    </source>
</reference>
<dbReference type="STRING" id="1745343.A0A2J6PN62"/>
<sequence>MNPGGSSDHLIIQNNPNNGGSFAQQGTIDWGNLAQATVTASVEVLSRFSGAGVDPYTIVVGQTISSQFRLSRLGLHRLQSALETLPVISGLGDAIWFGFGIKHVVRSLAQTSESTFLSYRHG</sequence>
<evidence type="ECO:0000313" key="2">
    <source>
        <dbReference type="Proteomes" id="UP000235672"/>
    </source>
</evidence>